<reference evidence="2" key="1">
    <citation type="submission" date="2015-04" db="UniProtKB">
        <authorList>
            <consortium name="EnsemblPlants"/>
        </authorList>
    </citation>
    <scope>IDENTIFICATION</scope>
</reference>
<feature type="compositionally biased region" description="Basic residues" evidence="1">
    <location>
        <begin position="74"/>
        <end position="84"/>
    </location>
</feature>
<reference evidence="2" key="2">
    <citation type="submission" date="2018-05" db="EMBL/GenBank/DDBJ databases">
        <title>OpunRS2 (Oryza punctata Reference Sequence Version 2).</title>
        <authorList>
            <person name="Zhang J."/>
            <person name="Kudrna D."/>
            <person name="Lee S."/>
            <person name="Talag J."/>
            <person name="Welchert J."/>
            <person name="Wing R.A."/>
        </authorList>
    </citation>
    <scope>NUCLEOTIDE SEQUENCE [LARGE SCALE GENOMIC DNA]</scope>
</reference>
<evidence type="ECO:0000313" key="3">
    <source>
        <dbReference type="Proteomes" id="UP000026962"/>
    </source>
</evidence>
<evidence type="ECO:0000313" key="2">
    <source>
        <dbReference type="EnsemblPlants" id="OPUNC11G16740.1"/>
    </source>
</evidence>
<protein>
    <submittedName>
        <fullName evidence="2">Uncharacterized protein</fullName>
    </submittedName>
</protein>
<dbReference type="EnsemblPlants" id="OPUNC11G16740.1">
    <property type="protein sequence ID" value="OPUNC11G16740.1"/>
    <property type="gene ID" value="OPUNC11G16740"/>
</dbReference>
<keyword evidence="3" id="KW-1185">Reference proteome</keyword>
<dbReference type="AlphaFoldDB" id="A0A0E0MHB9"/>
<feature type="region of interest" description="Disordered" evidence="1">
    <location>
        <begin position="1"/>
        <end position="21"/>
    </location>
</feature>
<sequence length="84" mass="9310">MAGRPPKNESCPFPQEEEPRINPPFFPIHPYLSISLSLCPFSPTYTPHSLSLSTPLRLPNAPPDLLQASSGVKNKLKNKKRLSS</sequence>
<proteinExistence type="predicted"/>
<evidence type="ECO:0000256" key="1">
    <source>
        <dbReference type="SAM" id="MobiDB-lite"/>
    </source>
</evidence>
<dbReference type="Proteomes" id="UP000026962">
    <property type="component" value="Chromosome 11"/>
</dbReference>
<dbReference type="Gramene" id="OPUNC11G16740.1">
    <property type="protein sequence ID" value="OPUNC11G16740.1"/>
    <property type="gene ID" value="OPUNC11G16740"/>
</dbReference>
<organism evidence="2">
    <name type="scientific">Oryza punctata</name>
    <name type="common">Red rice</name>
    <dbReference type="NCBI Taxonomy" id="4537"/>
    <lineage>
        <taxon>Eukaryota</taxon>
        <taxon>Viridiplantae</taxon>
        <taxon>Streptophyta</taxon>
        <taxon>Embryophyta</taxon>
        <taxon>Tracheophyta</taxon>
        <taxon>Spermatophyta</taxon>
        <taxon>Magnoliopsida</taxon>
        <taxon>Liliopsida</taxon>
        <taxon>Poales</taxon>
        <taxon>Poaceae</taxon>
        <taxon>BOP clade</taxon>
        <taxon>Oryzoideae</taxon>
        <taxon>Oryzeae</taxon>
        <taxon>Oryzinae</taxon>
        <taxon>Oryza</taxon>
    </lineage>
</organism>
<name>A0A0E0MHB9_ORYPU</name>
<feature type="region of interest" description="Disordered" evidence="1">
    <location>
        <begin position="63"/>
        <end position="84"/>
    </location>
</feature>
<dbReference type="HOGENOM" id="CLU_2531357_0_0_1"/>
<accession>A0A0E0MHB9</accession>